<dbReference type="PROSITE" id="PS51332">
    <property type="entry name" value="B12_BINDING"/>
    <property type="match status" value="1"/>
</dbReference>
<protein>
    <submittedName>
        <fullName evidence="6">HTH-type transcriptional repressor CarH</fullName>
    </submittedName>
</protein>
<dbReference type="Proteomes" id="UP000603865">
    <property type="component" value="Unassembled WGS sequence"/>
</dbReference>
<accession>A0A918BVW4</accession>
<evidence type="ECO:0000313" key="7">
    <source>
        <dbReference type="Proteomes" id="UP000603865"/>
    </source>
</evidence>
<dbReference type="InterPro" id="IPR036594">
    <property type="entry name" value="Meth_synthase_dom"/>
</dbReference>
<dbReference type="GO" id="GO:0046872">
    <property type="term" value="F:metal ion binding"/>
    <property type="evidence" value="ECO:0007669"/>
    <property type="project" value="InterPro"/>
</dbReference>
<dbReference type="GO" id="GO:0003677">
    <property type="term" value="F:DNA binding"/>
    <property type="evidence" value="ECO:0007669"/>
    <property type="project" value="UniProtKB-KW"/>
</dbReference>
<dbReference type="CDD" id="cd01104">
    <property type="entry name" value="HTH_MlrA-CarA"/>
    <property type="match status" value="1"/>
</dbReference>
<dbReference type="SUPFAM" id="SSF52242">
    <property type="entry name" value="Cobalamin (vitamin B12)-binding domain"/>
    <property type="match status" value="1"/>
</dbReference>
<dbReference type="Pfam" id="PF02310">
    <property type="entry name" value="B12-binding"/>
    <property type="match status" value="1"/>
</dbReference>
<dbReference type="PANTHER" id="PTHR30204">
    <property type="entry name" value="REDOX-CYCLING DRUG-SENSING TRANSCRIPTIONAL ACTIVATOR SOXR"/>
    <property type="match status" value="1"/>
</dbReference>
<dbReference type="InterPro" id="IPR047057">
    <property type="entry name" value="MerR_fam"/>
</dbReference>
<dbReference type="Pfam" id="PF13411">
    <property type="entry name" value="MerR_1"/>
    <property type="match status" value="1"/>
</dbReference>
<dbReference type="InterPro" id="IPR006158">
    <property type="entry name" value="Cobalamin-bd"/>
</dbReference>
<dbReference type="SMART" id="SM00422">
    <property type="entry name" value="HTH_MERR"/>
    <property type="match status" value="1"/>
</dbReference>
<evidence type="ECO:0000256" key="2">
    <source>
        <dbReference type="ARBA" id="ARBA00023125"/>
    </source>
</evidence>
<dbReference type="CDD" id="cd02065">
    <property type="entry name" value="B12-binding_like"/>
    <property type="match status" value="1"/>
</dbReference>
<feature type="domain" description="HTH merR-type" evidence="4">
    <location>
        <begin position="9"/>
        <end position="78"/>
    </location>
</feature>
<gene>
    <name evidence="6" type="primary">carH</name>
    <name evidence="6" type="ORF">GCM10008957_04830</name>
</gene>
<reference evidence="6" key="2">
    <citation type="submission" date="2020-09" db="EMBL/GenBank/DDBJ databases">
        <authorList>
            <person name="Sun Q."/>
            <person name="Ohkuma M."/>
        </authorList>
    </citation>
    <scope>NUCLEOTIDE SEQUENCE</scope>
    <source>
        <strain evidence="6">JCM 31311</strain>
    </source>
</reference>
<keyword evidence="1" id="KW-0805">Transcription regulation</keyword>
<dbReference type="SUPFAM" id="SSF46955">
    <property type="entry name" value="Putative DNA-binding domain"/>
    <property type="match status" value="1"/>
</dbReference>
<reference evidence="6" key="1">
    <citation type="journal article" date="2014" name="Int. J. Syst. Evol. Microbiol.">
        <title>Complete genome sequence of Corynebacterium casei LMG S-19264T (=DSM 44701T), isolated from a smear-ripened cheese.</title>
        <authorList>
            <consortium name="US DOE Joint Genome Institute (JGI-PGF)"/>
            <person name="Walter F."/>
            <person name="Albersmeier A."/>
            <person name="Kalinowski J."/>
            <person name="Ruckert C."/>
        </authorList>
    </citation>
    <scope>NUCLEOTIDE SEQUENCE</scope>
    <source>
        <strain evidence="6">JCM 31311</strain>
    </source>
</reference>
<dbReference type="InterPro" id="IPR036724">
    <property type="entry name" value="Cobalamin-bd_sf"/>
</dbReference>
<keyword evidence="7" id="KW-1185">Reference proteome</keyword>
<evidence type="ECO:0000259" key="4">
    <source>
        <dbReference type="PROSITE" id="PS50937"/>
    </source>
</evidence>
<dbReference type="GO" id="GO:0031419">
    <property type="term" value="F:cobalamin binding"/>
    <property type="evidence" value="ECO:0007669"/>
    <property type="project" value="InterPro"/>
</dbReference>
<keyword evidence="2" id="KW-0238">DNA-binding</keyword>
<dbReference type="PROSITE" id="PS50937">
    <property type="entry name" value="HTH_MERR_2"/>
    <property type="match status" value="1"/>
</dbReference>
<dbReference type="PANTHER" id="PTHR30204:SF67">
    <property type="entry name" value="HTH-TYPE TRANSCRIPTIONAL REGULATOR MLRA-RELATED"/>
    <property type="match status" value="1"/>
</dbReference>
<feature type="domain" description="B12-binding" evidence="5">
    <location>
        <begin position="176"/>
        <end position="302"/>
    </location>
</feature>
<dbReference type="Gene3D" id="3.40.50.280">
    <property type="entry name" value="Cobalamin-binding domain"/>
    <property type="match status" value="1"/>
</dbReference>
<dbReference type="RefSeq" id="WP_189087871.1">
    <property type="nucleotide sequence ID" value="NZ_BMQL01000001.1"/>
</dbReference>
<keyword evidence="3" id="KW-0804">Transcription</keyword>
<dbReference type="GO" id="GO:0003700">
    <property type="term" value="F:DNA-binding transcription factor activity"/>
    <property type="evidence" value="ECO:0007669"/>
    <property type="project" value="InterPro"/>
</dbReference>
<proteinExistence type="predicted"/>
<dbReference type="Gene3D" id="1.10.1660.10">
    <property type="match status" value="1"/>
</dbReference>
<evidence type="ECO:0000313" key="6">
    <source>
        <dbReference type="EMBL" id="GGQ95448.1"/>
    </source>
</evidence>
<name>A0A918BVW4_9DEIO</name>
<evidence type="ECO:0000256" key="3">
    <source>
        <dbReference type="ARBA" id="ARBA00023163"/>
    </source>
</evidence>
<dbReference type="Gene3D" id="1.10.1240.10">
    <property type="entry name" value="Methionine synthase domain"/>
    <property type="match status" value="1"/>
</dbReference>
<evidence type="ECO:0000259" key="5">
    <source>
        <dbReference type="PROSITE" id="PS51332"/>
    </source>
</evidence>
<dbReference type="InterPro" id="IPR003759">
    <property type="entry name" value="Cbl-bd_cap"/>
</dbReference>
<dbReference type="EMBL" id="BMQL01000001">
    <property type="protein sequence ID" value="GGQ95448.1"/>
    <property type="molecule type" value="Genomic_DNA"/>
</dbReference>
<organism evidence="6 7">
    <name type="scientific">Deinococcus ruber</name>
    <dbReference type="NCBI Taxonomy" id="1848197"/>
    <lineage>
        <taxon>Bacteria</taxon>
        <taxon>Thermotogati</taxon>
        <taxon>Deinococcota</taxon>
        <taxon>Deinococci</taxon>
        <taxon>Deinococcales</taxon>
        <taxon>Deinococcaceae</taxon>
        <taxon>Deinococcus</taxon>
    </lineage>
</organism>
<dbReference type="Pfam" id="PF02607">
    <property type="entry name" value="B12-binding_2"/>
    <property type="match status" value="1"/>
</dbReference>
<evidence type="ECO:0000256" key="1">
    <source>
        <dbReference type="ARBA" id="ARBA00023015"/>
    </source>
</evidence>
<comment type="caution">
    <text evidence="6">The sequence shown here is derived from an EMBL/GenBank/DDBJ whole genome shotgun (WGS) entry which is preliminary data.</text>
</comment>
<dbReference type="InterPro" id="IPR000551">
    <property type="entry name" value="MerR-type_HTH_dom"/>
</dbReference>
<dbReference type="AlphaFoldDB" id="A0A918BVW4"/>
<sequence length="304" mass="32764">MTPPSTTALYTAHEVEARTGIPATTLRQWERRYGFPSPARSAGGYRLYSAFDVSCLEFIRARQAEGVTVSRAVYLMREHLTIPARPMSGVSEPLVSSLVTALLEPDHAEAARLLTHAHTELGTEALMLSLMQPALVQIGLLWEQGEISIAHEHLASAFLRSRVSQMLEVAGQDAAGPLVIAACGPGEFHEIGLMMLSVVLCRRGMRVRYLGANMPLSDLASYVRHAGAEALLLTMNTEESLLAFRAEQPELSGLNVPLYLGGVLLNQYPHLAAELGGTYLAGGALEAADALLRQLKTPAVPDVT</sequence>
<dbReference type="InterPro" id="IPR009061">
    <property type="entry name" value="DNA-bd_dom_put_sf"/>
</dbReference>